<comment type="caution">
    <text evidence="1">The sequence shown here is derived from an EMBL/GenBank/DDBJ whole genome shotgun (WGS) entry which is preliminary data.</text>
</comment>
<protein>
    <submittedName>
        <fullName evidence="1">Uncharacterized protein</fullName>
    </submittedName>
</protein>
<dbReference type="RefSeq" id="WP_120347097.1">
    <property type="nucleotide sequence ID" value="NZ_MCAS01000033.1"/>
</dbReference>
<dbReference type="OrthoDB" id="6120708at2"/>
<proteinExistence type="predicted"/>
<reference evidence="1 2" key="1">
    <citation type="submission" date="2016-07" db="EMBL/GenBank/DDBJ databases">
        <title>Genome analysis of Burkholderia fungorum ES3-20.</title>
        <authorList>
            <person name="Xu D."/>
            <person name="Yao R."/>
            <person name="Zheng S."/>
        </authorList>
    </citation>
    <scope>NUCLEOTIDE SEQUENCE [LARGE SCALE GENOMIC DNA]</scope>
    <source>
        <strain evidence="1 2">ES3-20</strain>
    </source>
</reference>
<name>A0A420G094_9BURK</name>
<dbReference type="Proteomes" id="UP000283709">
    <property type="component" value="Unassembled WGS sequence"/>
</dbReference>
<sequence>MIVREEVRFTFYRVNKCGFYKHGAEEPEFGDLASILGQLRDWTTGIELSKTKLSEGDEELFPIYVLDTLQRGEDFVLACWNEVPSFESGVASVSATSKVGAPKIHMNEVVDGSIPGFPTYFWFMPARGLLATMKMGKRVGGQQEMRAYIERFMGMASNHVVRADEDADGELNIVGYQKDENSDVLNARPFFRTNLFVKPSHKKMFMDNRTKIKKVVRRGHFTATNKPSRTAWQHFVSFVRGDFDAGAANPVERRVYMELEYQPTVEELSTMIESEEKDEDKGVWDDMGFAFEGDPNIHWLARAVATETRSMDVDRNDEATVTLKSLADAVAFHRAALLQLVT</sequence>
<dbReference type="AlphaFoldDB" id="A0A420G094"/>
<evidence type="ECO:0000313" key="1">
    <source>
        <dbReference type="EMBL" id="RKF38610.1"/>
    </source>
</evidence>
<evidence type="ECO:0000313" key="2">
    <source>
        <dbReference type="Proteomes" id="UP000283709"/>
    </source>
</evidence>
<organism evidence="1 2">
    <name type="scientific">Paraburkholderia fungorum</name>
    <dbReference type="NCBI Taxonomy" id="134537"/>
    <lineage>
        <taxon>Bacteria</taxon>
        <taxon>Pseudomonadati</taxon>
        <taxon>Pseudomonadota</taxon>
        <taxon>Betaproteobacteria</taxon>
        <taxon>Burkholderiales</taxon>
        <taxon>Burkholderiaceae</taxon>
        <taxon>Paraburkholderia</taxon>
    </lineage>
</organism>
<accession>A0A420G094</accession>
<gene>
    <name evidence="1" type="ORF">BCY88_34200</name>
</gene>
<dbReference type="EMBL" id="MCAS01000033">
    <property type="protein sequence ID" value="RKF38610.1"/>
    <property type="molecule type" value="Genomic_DNA"/>
</dbReference>